<name>A0ABX1W4E5_9SPHI</name>
<protein>
    <recommendedName>
        <fullName evidence="3">SIR2-like domain-containing protein</fullName>
    </recommendedName>
</protein>
<dbReference type="RefSeq" id="WP_175268867.1">
    <property type="nucleotide sequence ID" value="NZ_JABFCR010000004.1"/>
</dbReference>
<evidence type="ECO:0000313" key="1">
    <source>
        <dbReference type="EMBL" id="NNU33165.1"/>
    </source>
</evidence>
<accession>A0ABX1W4E5</accession>
<reference evidence="1 2" key="1">
    <citation type="submission" date="2020-05" db="EMBL/GenBank/DDBJ databases">
        <authorList>
            <person name="Khan S.A."/>
            <person name="Jeon C.O."/>
            <person name="Chun B.H."/>
        </authorList>
    </citation>
    <scope>NUCLEOTIDE SEQUENCE [LARGE SCALE GENOMIC DNA]</scope>
    <source>
        <strain evidence="1 2">S1162</strain>
    </source>
</reference>
<organism evidence="1 2">
    <name type="scientific">Mucilaginibacter humi</name>
    <dbReference type="NCBI Taxonomy" id="2732510"/>
    <lineage>
        <taxon>Bacteria</taxon>
        <taxon>Pseudomonadati</taxon>
        <taxon>Bacteroidota</taxon>
        <taxon>Sphingobacteriia</taxon>
        <taxon>Sphingobacteriales</taxon>
        <taxon>Sphingobacteriaceae</taxon>
        <taxon>Mucilaginibacter</taxon>
    </lineage>
</organism>
<keyword evidence="2" id="KW-1185">Reference proteome</keyword>
<evidence type="ECO:0008006" key="3">
    <source>
        <dbReference type="Google" id="ProtNLM"/>
    </source>
</evidence>
<dbReference type="Proteomes" id="UP000566071">
    <property type="component" value="Unassembled WGS sequence"/>
</dbReference>
<dbReference type="EMBL" id="JABFCR010000004">
    <property type="protein sequence ID" value="NNU33165.1"/>
    <property type="molecule type" value="Genomic_DNA"/>
</dbReference>
<dbReference type="SUPFAM" id="SSF52467">
    <property type="entry name" value="DHS-like NAD/FAD-binding domain"/>
    <property type="match status" value="1"/>
</dbReference>
<dbReference type="Pfam" id="PF13289">
    <property type="entry name" value="SIR2_2"/>
    <property type="match status" value="1"/>
</dbReference>
<dbReference type="InterPro" id="IPR029035">
    <property type="entry name" value="DHS-like_NAD/FAD-binding_dom"/>
</dbReference>
<evidence type="ECO:0000313" key="2">
    <source>
        <dbReference type="Proteomes" id="UP000566071"/>
    </source>
</evidence>
<gene>
    <name evidence="1" type="ORF">HK413_01430</name>
</gene>
<comment type="caution">
    <text evidence="1">The sequence shown here is derived from an EMBL/GenBank/DDBJ whole genome shotgun (WGS) entry which is preliminary data.</text>
</comment>
<proteinExistence type="predicted"/>
<sequence length="216" mass="24813">MPKKEPSIGYYLIALLHEAGLIKSVWTTNFDDLCRDAAIKTNNTVIDINLDSVERIIRPMSNEELLLVKLHGDYKYGPLKNTDEELLKQDEIFRNRMVDYLNDKHLIVTGYSGRDQSVMDALKESYSKKGSGRLYWCGYGHIVPQPVQELLELARKNGRAAYYIPTDGFDKLMISLAKVVCLNNQPLTLKFEEYLKGEKNLLVRTPFKIEKARLVL</sequence>
<dbReference type="Gene3D" id="3.40.50.1220">
    <property type="entry name" value="TPP-binding domain"/>
    <property type="match status" value="1"/>
</dbReference>